<dbReference type="RefSeq" id="WP_161624360.1">
    <property type="nucleotide sequence ID" value="NZ_AURB01000141.1"/>
</dbReference>
<dbReference type="SMR" id="A0A9E7CXS9"/>
<proteinExistence type="predicted"/>
<feature type="region of interest" description="Disordered" evidence="1">
    <location>
        <begin position="37"/>
        <end position="77"/>
    </location>
</feature>
<dbReference type="OrthoDB" id="9785345at2"/>
<evidence type="ECO:0000259" key="3">
    <source>
        <dbReference type="Pfam" id="PF07486"/>
    </source>
</evidence>
<feature type="chain" id="PRO_5038584205" evidence="2">
    <location>
        <begin position="25"/>
        <end position="200"/>
    </location>
</feature>
<evidence type="ECO:0000313" key="5">
    <source>
        <dbReference type="Proteomes" id="UP000829401"/>
    </source>
</evidence>
<dbReference type="InterPro" id="IPR011105">
    <property type="entry name" value="Cell_wall_hydrolase_SleB"/>
</dbReference>
<evidence type="ECO:0000313" key="4">
    <source>
        <dbReference type="EMBL" id="UNO48336.1"/>
    </source>
</evidence>
<feature type="compositionally biased region" description="Basic residues" evidence="1">
    <location>
        <begin position="42"/>
        <end position="65"/>
    </location>
</feature>
<gene>
    <name evidence="4" type="ORF">K1I37_16925</name>
</gene>
<name>A0A9E7CXS9_ALIAG</name>
<feature type="signal peptide" evidence="2">
    <location>
        <begin position="1"/>
        <end position="24"/>
    </location>
</feature>
<feature type="domain" description="Cell wall hydrolase SleB" evidence="3">
    <location>
        <begin position="96"/>
        <end position="199"/>
    </location>
</feature>
<dbReference type="AlphaFoldDB" id="A0A9E7CXS9"/>
<keyword evidence="2" id="KW-0732">Signal</keyword>
<evidence type="ECO:0000256" key="2">
    <source>
        <dbReference type="SAM" id="SignalP"/>
    </source>
</evidence>
<dbReference type="Gene3D" id="1.10.10.2520">
    <property type="entry name" value="Cell wall hydrolase SleB, domain 1"/>
    <property type="match status" value="1"/>
</dbReference>
<keyword evidence="5" id="KW-1185">Reference proteome</keyword>
<evidence type="ECO:0000256" key="1">
    <source>
        <dbReference type="SAM" id="MobiDB-lite"/>
    </source>
</evidence>
<reference evidence="5" key="1">
    <citation type="journal article" date="2022" name="G3 (Bethesda)">
        <title>Unveiling the complete genome sequence of Alicyclobacillus acidoterrestris DSM 3922T, a taint-producing strain.</title>
        <authorList>
            <person name="Leonardo I.C."/>
            <person name="Barreto Crespo M.T."/>
            <person name="Gaspar F.B."/>
        </authorList>
    </citation>
    <scope>NUCLEOTIDE SEQUENCE [LARGE SCALE GENOMIC DNA]</scope>
    <source>
        <strain evidence="5">DSM 3922</strain>
    </source>
</reference>
<dbReference type="InterPro" id="IPR042047">
    <property type="entry name" value="SleB_dom1"/>
</dbReference>
<keyword evidence="4" id="KW-0378">Hydrolase</keyword>
<dbReference type="Pfam" id="PF07486">
    <property type="entry name" value="Hydrolase_2"/>
    <property type="match status" value="1"/>
</dbReference>
<dbReference type="EMBL" id="CP080467">
    <property type="protein sequence ID" value="UNO48336.1"/>
    <property type="molecule type" value="Genomic_DNA"/>
</dbReference>
<protein>
    <submittedName>
        <fullName evidence="4">Cell wall hydrolase</fullName>
    </submittedName>
</protein>
<accession>A0A9E7CXS9</accession>
<dbReference type="GO" id="GO:0016787">
    <property type="term" value="F:hydrolase activity"/>
    <property type="evidence" value="ECO:0007669"/>
    <property type="project" value="UniProtKB-KW"/>
</dbReference>
<organism evidence="4 5">
    <name type="scientific">Alicyclobacillus acidoterrestris (strain ATCC 49025 / DSM 3922 / CIP 106132 / NCIMB 13137 / GD3B)</name>
    <dbReference type="NCBI Taxonomy" id="1356854"/>
    <lineage>
        <taxon>Bacteria</taxon>
        <taxon>Bacillati</taxon>
        <taxon>Bacillota</taxon>
        <taxon>Bacilli</taxon>
        <taxon>Bacillales</taxon>
        <taxon>Alicyclobacillaceae</taxon>
        <taxon>Alicyclobacillus</taxon>
    </lineage>
</organism>
<dbReference type="KEGG" id="aaco:K1I37_16925"/>
<dbReference type="Proteomes" id="UP000829401">
    <property type="component" value="Chromosome"/>
</dbReference>
<sequence length="200" mass="21754">MSRLIIGVSTAASVWGLMVASAHGATDPNDVHFSKSASTVKQVHRVPVRAKSRQTKNRTVHKSVRNHSAQSSGRSRVETKQNLYWMARVINAEAGGESRMAQIGVGDVVLHRLRSGKHGTSVHDVVFETVGGVHQFSCVPNGAIYKTPNASSIQAAKDVLNGAEDVPHATVFYNPSETSSSNWVQSRVRVKQYDHLVFAK</sequence>